<dbReference type="OrthoDB" id="5105562at2"/>
<name>A0A2V5LD11_9MICC</name>
<evidence type="ECO:0000259" key="3">
    <source>
        <dbReference type="Pfam" id="PF04536"/>
    </source>
</evidence>
<feature type="signal peptide" evidence="2">
    <location>
        <begin position="1"/>
        <end position="30"/>
    </location>
</feature>
<comment type="caution">
    <text evidence="4">The sequence shown here is derived from an EMBL/GenBank/DDBJ whole genome shotgun (WGS) entry which is preliminary data.</text>
</comment>
<dbReference type="Pfam" id="PF04536">
    <property type="entry name" value="TPM_phosphatase"/>
    <property type="match status" value="1"/>
</dbReference>
<keyword evidence="1" id="KW-0472">Membrane</keyword>
<keyword evidence="5" id="KW-1185">Reference proteome</keyword>
<dbReference type="InterPro" id="IPR007621">
    <property type="entry name" value="TPM_dom"/>
</dbReference>
<dbReference type="EMBL" id="QJVD01000002">
    <property type="protein sequence ID" value="PYI69298.1"/>
    <property type="molecule type" value="Genomic_DNA"/>
</dbReference>
<accession>A0A2V5LD11</accession>
<protein>
    <submittedName>
        <fullName evidence="4">Peptidase</fullName>
    </submittedName>
</protein>
<feature type="chain" id="PRO_5016178604" evidence="2">
    <location>
        <begin position="31"/>
        <end position="693"/>
    </location>
</feature>
<evidence type="ECO:0000256" key="1">
    <source>
        <dbReference type="SAM" id="Phobius"/>
    </source>
</evidence>
<feature type="transmembrane region" description="Helical" evidence="1">
    <location>
        <begin position="193"/>
        <end position="213"/>
    </location>
</feature>
<dbReference type="Gene3D" id="3.10.310.50">
    <property type="match status" value="1"/>
</dbReference>
<evidence type="ECO:0000313" key="5">
    <source>
        <dbReference type="Proteomes" id="UP000247832"/>
    </source>
</evidence>
<keyword evidence="1" id="KW-0812">Transmembrane</keyword>
<gene>
    <name evidence="4" type="ORF">CVV68_02515</name>
</gene>
<organism evidence="4 5">
    <name type="scientific">Arthrobacter livingstonensis</name>
    <dbReference type="NCBI Taxonomy" id="670078"/>
    <lineage>
        <taxon>Bacteria</taxon>
        <taxon>Bacillati</taxon>
        <taxon>Actinomycetota</taxon>
        <taxon>Actinomycetes</taxon>
        <taxon>Micrococcales</taxon>
        <taxon>Micrococcaceae</taxon>
        <taxon>Arthrobacter</taxon>
    </lineage>
</organism>
<keyword evidence="1" id="KW-1133">Transmembrane helix</keyword>
<sequence length="693" mass="69958">MFSRFKPLSQLLAVLGFAAFMVFPAGMAQAGVAQGGVAQGGVAQAGPVRVEPPVTIPAGSYIVDNANVLGGRKADVQAAITKLQQQHGMTLFVVYVDSFDGTDPVTWAKDVANQKQFGQNDAILAVAVTARKYALLADTSVVSQAKNDNVQKNAVIPALAKKDWAQAAIDTAAALGDAAGGGAGNVPNPTGGFVALGVGGVVVLGGAGTALAIRSRRRKAAADAVAKGYGPDGQPVDVNAGKTVEELRSRAGSLLIAADDAIKNSEHDIGFAQASYGDEAVKPYQSALASAKAHLSESFKLQQQLDDEIPDTLDEQRQWLGEIIKRSEDANAALDAEKKSFDELRELERTAPQVLAAVRTEATGAASKVTSAEQALSVLAGKYADSALATVRDNVREAGTRLEFVQTAAADADAKLAAGDTAGAAMSVKAAEESLLQCNVLLEAIGKTEQAINDAATTLGTALPEALTDLERAKSMVASPEFATFAPTVAGAESVLQDAKAKGSAGKPDPVALLGAVQGAHNQLDELLTGIRDQQQQALRAQSALQQTIAGAQAQISAAQDFVAARRGGVGTEARTRLSEAQRNLDYAMTIADSDPTNALAYAQQAQQLAQQAIHYAQQDVDRFTGGGGYGGGRGSMGGGMGGAILGGIIGGLLSGGGGGGFGGGGFGGGGFGGGGGGFGGGGGGLGGGGGNF</sequence>
<evidence type="ECO:0000313" key="4">
    <source>
        <dbReference type="EMBL" id="PYI69298.1"/>
    </source>
</evidence>
<dbReference type="Proteomes" id="UP000247832">
    <property type="component" value="Unassembled WGS sequence"/>
</dbReference>
<keyword evidence="2" id="KW-0732">Signal</keyword>
<feature type="domain" description="TPM" evidence="3">
    <location>
        <begin position="62"/>
        <end position="177"/>
    </location>
</feature>
<dbReference type="RefSeq" id="WP_110499440.1">
    <property type="nucleotide sequence ID" value="NZ_QJVD01000002.1"/>
</dbReference>
<evidence type="ECO:0000256" key="2">
    <source>
        <dbReference type="SAM" id="SignalP"/>
    </source>
</evidence>
<reference evidence="4 5" key="1">
    <citation type="submission" date="2018-05" db="EMBL/GenBank/DDBJ databases">
        <title>Genetic diversity of glacier-inhabiting Cryobacterium bacteria in China and description of Cryobacterium mengkeensis sp. nov. and Arthrobacter glacialis sp. nov.</title>
        <authorList>
            <person name="Liu Q."/>
            <person name="Xin Y.-H."/>
        </authorList>
    </citation>
    <scope>NUCLEOTIDE SEQUENCE [LARGE SCALE GENOMIC DNA]</scope>
    <source>
        <strain evidence="4 5">LI2</strain>
    </source>
</reference>
<proteinExistence type="predicted"/>
<dbReference type="AlphaFoldDB" id="A0A2V5LD11"/>